<name>A0ABV9DGP0_9BACI</name>
<keyword evidence="2" id="KW-0805">Transcription regulation</keyword>
<dbReference type="InterPro" id="IPR037171">
    <property type="entry name" value="NagB/RpiA_transferase-like"/>
</dbReference>
<evidence type="ECO:0000313" key="6">
    <source>
        <dbReference type="EMBL" id="MFC4557995.1"/>
    </source>
</evidence>
<accession>A0ABV9DGP0</accession>
<dbReference type="Pfam" id="PF04198">
    <property type="entry name" value="Sugar-bind"/>
    <property type="match status" value="1"/>
</dbReference>
<dbReference type="RefSeq" id="WP_390295482.1">
    <property type="nucleotide sequence ID" value="NZ_JBHSFU010000004.1"/>
</dbReference>
<dbReference type="PANTHER" id="PTHR34294:SF1">
    <property type="entry name" value="TRANSCRIPTIONAL REGULATOR LSRR"/>
    <property type="match status" value="1"/>
</dbReference>
<evidence type="ECO:0000256" key="4">
    <source>
        <dbReference type="ARBA" id="ARBA00023163"/>
    </source>
</evidence>
<evidence type="ECO:0000256" key="2">
    <source>
        <dbReference type="ARBA" id="ARBA00023015"/>
    </source>
</evidence>
<gene>
    <name evidence="6" type="ORF">ACFO3D_07215</name>
</gene>
<reference evidence="7" key="1">
    <citation type="journal article" date="2019" name="Int. J. Syst. Evol. Microbiol.">
        <title>The Global Catalogue of Microorganisms (GCM) 10K type strain sequencing project: providing services to taxonomists for standard genome sequencing and annotation.</title>
        <authorList>
            <consortium name="The Broad Institute Genomics Platform"/>
            <consortium name="The Broad Institute Genome Sequencing Center for Infectious Disease"/>
            <person name="Wu L."/>
            <person name="Ma J."/>
        </authorList>
    </citation>
    <scope>NUCLEOTIDE SEQUENCE [LARGE SCALE GENOMIC DNA]</scope>
    <source>
        <strain evidence="7">CGMCC 4.7426</strain>
    </source>
</reference>
<dbReference type="SUPFAM" id="SSF100950">
    <property type="entry name" value="NagB/RpiA/CoA transferase-like"/>
    <property type="match status" value="1"/>
</dbReference>
<proteinExistence type="inferred from homology"/>
<dbReference type="InterPro" id="IPR051054">
    <property type="entry name" value="SorC_transcr_regulators"/>
</dbReference>
<dbReference type="EMBL" id="JBHSFU010000004">
    <property type="protein sequence ID" value="MFC4557995.1"/>
    <property type="molecule type" value="Genomic_DNA"/>
</dbReference>
<comment type="caution">
    <text evidence="6">The sequence shown here is derived from an EMBL/GenBank/DDBJ whole genome shotgun (WGS) entry which is preliminary data.</text>
</comment>
<sequence>MFGCLEESDLASLRKAGAVGDISSRFFDTLGREVHHPLNNRVIGLNVEEIRNIPHVIE</sequence>
<evidence type="ECO:0000313" key="7">
    <source>
        <dbReference type="Proteomes" id="UP001595989"/>
    </source>
</evidence>
<comment type="similarity">
    <text evidence="1">Belongs to the SorC transcriptional regulatory family.</text>
</comment>
<feature type="domain" description="Sugar-binding" evidence="5">
    <location>
        <begin position="3"/>
        <end position="57"/>
    </location>
</feature>
<evidence type="ECO:0000256" key="1">
    <source>
        <dbReference type="ARBA" id="ARBA00010466"/>
    </source>
</evidence>
<dbReference type="Gene3D" id="3.40.50.1360">
    <property type="match status" value="1"/>
</dbReference>
<keyword evidence="7" id="KW-1185">Reference proteome</keyword>
<protein>
    <submittedName>
        <fullName evidence="6">Sugar-binding domain-containing protein</fullName>
    </submittedName>
</protein>
<dbReference type="InterPro" id="IPR007324">
    <property type="entry name" value="Sugar-bd_dom_put"/>
</dbReference>
<keyword evidence="3" id="KW-0238">DNA-binding</keyword>
<keyword evidence="4" id="KW-0804">Transcription</keyword>
<organism evidence="6 7">
    <name type="scientific">Virgibacillus kekensis</name>
    <dbReference type="NCBI Taxonomy" id="202261"/>
    <lineage>
        <taxon>Bacteria</taxon>
        <taxon>Bacillati</taxon>
        <taxon>Bacillota</taxon>
        <taxon>Bacilli</taxon>
        <taxon>Bacillales</taxon>
        <taxon>Bacillaceae</taxon>
        <taxon>Virgibacillus</taxon>
    </lineage>
</organism>
<dbReference type="Proteomes" id="UP001595989">
    <property type="component" value="Unassembled WGS sequence"/>
</dbReference>
<evidence type="ECO:0000256" key="3">
    <source>
        <dbReference type="ARBA" id="ARBA00023125"/>
    </source>
</evidence>
<evidence type="ECO:0000259" key="5">
    <source>
        <dbReference type="Pfam" id="PF04198"/>
    </source>
</evidence>
<dbReference type="PANTHER" id="PTHR34294">
    <property type="entry name" value="TRANSCRIPTIONAL REGULATOR-RELATED"/>
    <property type="match status" value="1"/>
</dbReference>